<dbReference type="Pfam" id="PF00172">
    <property type="entry name" value="Zn_clus"/>
    <property type="match status" value="1"/>
</dbReference>
<dbReference type="InterPro" id="IPR021858">
    <property type="entry name" value="Fun_TF"/>
</dbReference>
<evidence type="ECO:0000313" key="3">
    <source>
        <dbReference type="EMBL" id="CAH0047100.1"/>
    </source>
</evidence>
<gene>
    <name evidence="3" type="ORF">CSOL1703_00013339</name>
</gene>
<organism evidence="3 4">
    <name type="scientific">Clonostachys solani</name>
    <dbReference type="NCBI Taxonomy" id="160281"/>
    <lineage>
        <taxon>Eukaryota</taxon>
        <taxon>Fungi</taxon>
        <taxon>Dikarya</taxon>
        <taxon>Ascomycota</taxon>
        <taxon>Pezizomycotina</taxon>
        <taxon>Sordariomycetes</taxon>
        <taxon>Hypocreomycetidae</taxon>
        <taxon>Hypocreales</taxon>
        <taxon>Bionectriaceae</taxon>
        <taxon>Clonostachys</taxon>
    </lineage>
</organism>
<dbReference type="CDD" id="cd00067">
    <property type="entry name" value="GAL4"/>
    <property type="match status" value="1"/>
</dbReference>
<keyword evidence="4" id="KW-1185">Reference proteome</keyword>
<dbReference type="SMART" id="SM00066">
    <property type="entry name" value="GAL4"/>
    <property type="match status" value="1"/>
</dbReference>
<protein>
    <recommendedName>
        <fullName evidence="2">Zn(2)-C6 fungal-type domain-containing protein</fullName>
    </recommendedName>
</protein>
<dbReference type="GO" id="GO:0008270">
    <property type="term" value="F:zinc ion binding"/>
    <property type="evidence" value="ECO:0007669"/>
    <property type="project" value="InterPro"/>
</dbReference>
<dbReference type="GO" id="GO:0000981">
    <property type="term" value="F:DNA-binding transcription factor activity, RNA polymerase II-specific"/>
    <property type="evidence" value="ECO:0007669"/>
    <property type="project" value="InterPro"/>
</dbReference>
<dbReference type="OrthoDB" id="5126878at2759"/>
<feature type="domain" description="Zn(2)-C6 fungal-type" evidence="2">
    <location>
        <begin position="9"/>
        <end position="37"/>
    </location>
</feature>
<dbReference type="PROSITE" id="PS50048">
    <property type="entry name" value="ZN2_CY6_FUNGAL_2"/>
    <property type="match status" value="1"/>
</dbReference>
<accession>A0A9N9Z100</accession>
<dbReference type="InterPro" id="IPR001138">
    <property type="entry name" value="Zn2Cys6_DnaBD"/>
</dbReference>
<dbReference type="PANTHER" id="PTHR38111">
    <property type="entry name" value="ZN(2)-C6 FUNGAL-TYPE DOMAIN-CONTAINING PROTEIN-RELATED"/>
    <property type="match status" value="1"/>
</dbReference>
<evidence type="ECO:0000259" key="2">
    <source>
        <dbReference type="PROSITE" id="PS50048"/>
    </source>
</evidence>
<dbReference type="InterPro" id="IPR036864">
    <property type="entry name" value="Zn2-C6_fun-type_DNA-bd_sf"/>
</dbReference>
<comment type="caution">
    <text evidence="3">The sequence shown here is derived from an EMBL/GenBank/DDBJ whole genome shotgun (WGS) entry which is preliminary data.</text>
</comment>
<keyword evidence="1" id="KW-0539">Nucleus</keyword>
<dbReference type="InterPro" id="IPR053178">
    <property type="entry name" value="Osmoadaptation_assoc"/>
</dbReference>
<name>A0A9N9Z100_9HYPO</name>
<dbReference type="PANTHER" id="PTHR38111:SF2">
    <property type="entry name" value="FINGER DOMAIN PROTEIN, PUTATIVE (AFU_ORTHOLOGUE AFUA_1G01560)-RELATED"/>
    <property type="match status" value="1"/>
</dbReference>
<sequence length="513" mass="57907">MVGIPRTKACQNCKRRRVKCDEKWPTCSQCRRSKTPCPGPTATGLRFVNHNGPESARQIGTLEQELSSITAKPEQRVKRSVIKRFVMVNPPPRTPPVAPVDHLSSCLATLLEYGPEGCTFLQKSPIRYIPRRLSQSSPVVVDMISLFCSVWTDHCHQQPPSQVTSRRYDKALRGLQNALQKLPKGRVDRAQMIDTLTAITLLQKTQPLLSREADPSWGVHAVAIKHMMIEMGPPEKDDSFEAALVKENRSLLIRNRMAGGPEVDFLNESPWKEAMYRLGTEDWLVDELEPFGTEDCFKIELRTPRMQDWVDSIVRIRAEGPYTEEMKGLSADVISEMLEHSGLLRRTIGVTTKALLARETMVVKMDPSESVAFMHKSYSFSHASVAAMFCILHSVQVIVLRSLYELSVLYDEVPDEALYTEYRDVCCQIWMVIPYIRTLKPVTGLAILGPVSVTFEGAVGEEKEKVIDFVDHVDSYLLRFNKDRAMISEFLSHVCKAVTGRVPVDGHLSYITT</sequence>
<dbReference type="EMBL" id="CABFOC020000018">
    <property type="protein sequence ID" value="CAH0047100.1"/>
    <property type="molecule type" value="Genomic_DNA"/>
</dbReference>
<dbReference type="PROSITE" id="PS00463">
    <property type="entry name" value="ZN2_CY6_FUNGAL_1"/>
    <property type="match status" value="1"/>
</dbReference>
<reference evidence="4" key="1">
    <citation type="submission" date="2019-06" db="EMBL/GenBank/DDBJ databases">
        <authorList>
            <person name="Broberg M."/>
        </authorList>
    </citation>
    <scope>NUCLEOTIDE SEQUENCE [LARGE SCALE GENOMIC DNA]</scope>
</reference>
<proteinExistence type="predicted"/>
<dbReference type="SUPFAM" id="SSF57701">
    <property type="entry name" value="Zn2/Cys6 DNA-binding domain"/>
    <property type="match status" value="1"/>
</dbReference>
<evidence type="ECO:0000256" key="1">
    <source>
        <dbReference type="ARBA" id="ARBA00023242"/>
    </source>
</evidence>
<dbReference type="Proteomes" id="UP000775872">
    <property type="component" value="Unassembled WGS sequence"/>
</dbReference>
<evidence type="ECO:0000313" key="4">
    <source>
        <dbReference type="Proteomes" id="UP000775872"/>
    </source>
</evidence>
<dbReference type="Gene3D" id="4.10.240.10">
    <property type="entry name" value="Zn(2)-C6 fungal-type DNA-binding domain"/>
    <property type="match status" value="1"/>
</dbReference>
<reference evidence="3 4" key="2">
    <citation type="submission" date="2021-10" db="EMBL/GenBank/DDBJ databases">
        <authorList>
            <person name="Piombo E."/>
        </authorList>
    </citation>
    <scope>NUCLEOTIDE SEQUENCE [LARGE SCALE GENOMIC DNA]</scope>
</reference>
<dbReference type="Pfam" id="PF11951">
    <property type="entry name" value="Fungal_trans_2"/>
    <property type="match status" value="1"/>
</dbReference>
<dbReference type="AlphaFoldDB" id="A0A9N9Z100"/>